<evidence type="ECO:0000313" key="3">
    <source>
        <dbReference type="Proteomes" id="UP000094043"/>
    </source>
</evidence>
<dbReference type="RefSeq" id="XP_066070429.1">
    <property type="nucleotide sequence ID" value="XM_066214332.1"/>
</dbReference>
<feature type="compositionally biased region" description="Low complexity" evidence="1">
    <location>
        <begin position="208"/>
        <end position="227"/>
    </location>
</feature>
<feature type="region of interest" description="Disordered" evidence="1">
    <location>
        <begin position="208"/>
        <end position="231"/>
    </location>
</feature>
<evidence type="ECO:0000256" key="1">
    <source>
        <dbReference type="SAM" id="MobiDB-lite"/>
    </source>
</evidence>
<reference evidence="2" key="1">
    <citation type="submission" date="2016-06" db="EMBL/GenBank/DDBJ databases">
        <authorList>
            <person name="Cuomo C."/>
            <person name="Litvintseva A."/>
            <person name="Heitman J."/>
            <person name="Chen Y."/>
            <person name="Sun S."/>
            <person name="Springer D."/>
            <person name="Dromer F."/>
            <person name="Young S."/>
            <person name="Zeng Q."/>
            <person name="Chapman S."/>
            <person name="Gujja S."/>
            <person name="Saif S."/>
            <person name="Birren B."/>
        </authorList>
    </citation>
    <scope>NUCLEOTIDE SEQUENCE</scope>
    <source>
        <strain evidence="2">CBS 7841</strain>
    </source>
</reference>
<reference evidence="2" key="3">
    <citation type="submission" date="2024-01" db="EMBL/GenBank/DDBJ databases">
        <authorList>
            <person name="Coelho M.A."/>
            <person name="David-Palma M."/>
            <person name="Shea T."/>
            <person name="Sun S."/>
            <person name="Cuomo C.A."/>
            <person name="Heitman J."/>
        </authorList>
    </citation>
    <scope>NUCLEOTIDE SEQUENCE</scope>
    <source>
        <strain evidence="2">CBS 7841</strain>
    </source>
</reference>
<dbReference type="AlphaFoldDB" id="A0AAJ8JWJ1"/>
<protein>
    <submittedName>
        <fullName evidence="2">Uncharacterized protein</fullName>
    </submittedName>
</protein>
<name>A0AAJ8JWJ1_9TREE</name>
<organism evidence="2 3">
    <name type="scientific">Cryptococcus depauperatus CBS 7841</name>
    <dbReference type="NCBI Taxonomy" id="1295531"/>
    <lineage>
        <taxon>Eukaryota</taxon>
        <taxon>Fungi</taxon>
        <taxon>Dikarya</taxon>
        <taxon>Basidiomycota</taxon>
        <taxon>Agaricomycotina</taxon>
        <taxon>Tremellomycetes</taxon>
        <taxon>Tremellales</taxon>
        <taxon>Cryptococcaceae</taxon>
        <taxon>Cryptococcus</taxon>
    </lineage>
</organism>
<feature type="compositionally biased region" description="Polar residues" evidence="1">
    <location>
        <begin position="497"/>
        <end position="511"/>
    </location>
</feature>
<dbReference type="Proteomes" id="UP000094043">
    <property type="component" value="Chromosome 6"/>
</dbReference>
<feature type="region of interest" description="Disordered" evidence="1">
    <location>
        <begin position="341"/>
        <end position="412"/>
    </location>
</feature>
<accession>A0AAJ8JWJ1</accession>
<feature type="region of interest" description="Disordered" evidence="1">
    <location>
        <begin position="488"/>
        <end position="513"/>
    </location>
</feature>
<feature type="region of interest" description="Disordered" evidence="1">
    <location>
        <begin position="695"/>
        <end position="749"/>
    </location>
</feature>
<evidence type="ECO:0000313" key="2">
    <source>
        <dbReference type="EMBL" id="WVN89729.1"/>
    </source>
</evidence>
<dbReference type="KEGG" id="cdep:91089168"/>
<gene>
    <name evidence="2" type="ORF">L203_104959</name>
</gene>
<feature type="compositionally biased region" description="Polar residues" evidence="1">
    <location>
        <begin position="349"/>
        <end position="358"/>
    </location>
</feature>
<feature type="compositionally biased region" description="Basic and acidic residues" evidence="1">
    <location>
        <begin position="704"/>
        <end position="722"/>
    </location>
</feature>
<reference evidence="2" key="2">
    <citation type="journal article" date="2022" name="Elife">
        <title>Obligate sexual reproduction of a homothallic fungus closely related to the Cryptococcus pathogenic species complex.</title>
        <authorList>
            <person name="Passer A.R."/>
            <person name="Clancey S.A."/>
            <person name="Shea T."/>
            <person name="David-Palma M."/>
            <person name="Averette A.F."/>
            <person name="Boekhout T."/>
            <person name="Porcel B.M."/>
            <person name="Nowrousian M."/>
            <person name="Cuomo C.A."/>
            <person name="Sun S."/>
            <person name="Heitman J."/>
            <person name="Coelho M.A."/>
        </authorList>
    </citation>
    <scope>NUCLEOTIDE SEQUENCE</scope>
    <source>
        <strain evidence="2">CBS 7841</strain>
    </source>
</reference>
<dbReference type="GeneID" id="91089168"/>
<keyword evidence="3" id="KW-1185">Reference proteome</keyword>
<sequence length="768" mass="83104">MFNQYGRLTPRERVRLARLAIAEAEKEEAEWRRCSTMWKHLSYQPAIEEGCSGASLPSSPVPALPLPPLPSPSGDRCGSVRGGDFERERLDRPEQSLVRSPSIEGLSYDLASATRSLHVASKRSSAASTDTFGWSSSSDACQAGEDLLDNLELAFQPQVLPYPKMKPVLSRLSTDTVSSASSRQYVSLFPPKAVPFLNTRLSVSSFSESVSPSETSSSTDGDTSFVGFSTISPKSYPSPRAAMRSRRKSSLATHVIGVQPKNKANEPTAANNGLWVEVSPCTSLIIEDEKEFNSTSSPCTTPTIARQRPESMLSDIMTFPLPPSRIKVASPSPVEVRLEDAPKLLVPGTESQSESVSRNGGRGENEGVAHGPCPSSPELSSLILHLPRPRRRRTPLSSDDEGETEENVSTPLAQVALRSKILTPHSRLVSQPPIKAAIVRRARPIVPRTVSTPALKSGWLLTSGKGWSGSESEEEGWAKAVRSVKARKAQKSYPASKRSTPKPSLQVSVERTSVRDDLTPRASDFSGIYVQKRFSSISSTTATTISDTEGPLTPNLSSGLPSMSPAIAYSMSRSASFTSPGAIPNDFSWAVPFPPTSPQHQSFMIDSKDCSSLRSVPSFSSMSVLSRTTSRASRGSKRFSSKILPKPLRSVEGWGKPEVLLDDETWGEEDCAPSPLSATGFDLQPAATILDSYFSSSEEEDEMEKGRENRETTPKASTKDVAPRSGTFESCSAGTGRVPSPNLWEGMGQEVGRLLDEGLDELMNDSDW</sequence>
<proteinExistence type="predicted"/>
<dbReference type="EMBL" id="CP143789">
    <property type="protein sequence ID" value="WVN89729.1"/>
    <property type="molecule type" value="Genomic_DNA"/>
</dbReference>